<keyword evidence="6 8" id="KW-0408">Iron</keyword>
<dbReference type="GeneID" id="111432949"/>
<protein>
    <submittedName>
        <fullName evidence="11">Cytochrome P450 94C1-like</fullName>
    </submittedName>
</protein>
<dbReference type="KEGG" id="cmos:111432949"/>
<dbReference type="GO" id="GO:0016705">
    <property type="term" value="F:oxidoreductase activity, acting on paired donors, with incorporation or reduction of molecular oxygen"/>
    <property type="evidence" value="ECO:0007669"/>
    <property type="project" value="InterPro"/>
</dbReference>
<evidence type="ECO:0000256" key="3">
    <source>
        <dbReference type="ARBA" id="ARBA00022617"/>
    </source>
</evidence>
<keyword evidence="3 8" id="KW-0349">Heme</keyword>
<feature type="binding site" description="axial binding residue" evidence="8">
    <location>
        <position position="477"/>
    </location>
    <ligand>
        <name>heme</name>
        <dbReference type="ChEBI" id="CHEBI:30413"/>
    </ligand>
    <ligandPart>
        <name>Fe</name>
        <dbReference type="ChEBI" id="CHEBI:18248"/>
    </ligandPart>
</feature>
<dbReference type="PRINTS" id="PR00463">
    <property type="entry name" value="EP450I"/>
</dbReference>
<keyword evidence="10" id="KW-1185">Reference proteome</keyword>
<keyword evidence="7" id="KW-0503">Monooxygenase</keyword>
<keyword evidence="9" id="KW-0472">Membrane</keyword>
<evidence type="ECO:0000313" key="10">
    <source>
        <dbReference type="Proteomes" id="UP000504609"/>
    </source>
</evidence>
<evidence type="ECO:0000313" key="11">
    <source>
        <dbReference type="RefSeq" id="XP_022925573.1"/>
    </source>
</evidence>
<dbReference type="GO" id="GO:0004497">
    <property type="term" value="F:monooxygenase activity"/>
    <property type="evidence" value="ECO:0007669"/>
    <property type="project" value="UniProtKB-KW"/>
</dbReference>
<dbReference type="RefSeq" id="XP_022925573.1">
    <property type="nucleotide sequence ID" value="XM_023069805.1"/>
</dbReference>
<accession>A0A6J1EFK6</accession>
<dbReference type="InterPro" id="IPR002401">
    <property type="entry name" value="Cyt_P450_E_grp-I"/>
</dbReference>
<comment type="cofactor">
    <cofactor evidence="1 8">
        <name>heme</name>
        <dbReference type="ChEBI" id="CHEBI:30413"/>
    </cofactor>
</comment>
<comment type="similarity">
    <text evidence="2">Belongs to the cytochrome P450 family.</text>
</comment>
<evidence type="ECO:0000256" key="4">
    <source>
        <dbReference type="ARBA" id="ARBA00022723"/>
    </source>
</evidence>
<dbReference type="PRINTS" id="PR00385">
    <property type="entry name" value="P450"/>
</dbReference>
<gene>
    <name evidence="11" type="primary">LOC111432949</name>
</gene>
<evidence type="ECO:0000256" key="5">
    <source>
        <dbReference type="ARBA" id="ARBA00023002"/>
    </source>
</evidence>
<dbReference type="AlphaFoldDB" id="A0A6J1EFK6"/>
<name>A0A6J1EFK6_CUCMO</name>
<dbReference type="CDD" id="cd11064">
    <property type="entry name" value="CYP86A"/>
    <property type="match status" value="1"/>
</dbReference>
<keyword evidence="5" id="KW-0560">Oxidoreductase</keyword>
<keyword evidence="4 8" id="KW-0479">Metal-binding</keyword>
<dbReference type="InterPro" id="IPR036396">
    <property type="entry name" value="Cyt_P450_sf"/>
</dbReference>
<organism evidence="10 11">
    <name type="scientific">Cucurbita moschata</name>
    <name type="common">Winter crookneck squash</name>
    <name type="synonym">Cucurbita pepo var. moschata</name>
    <dbReference type="NCBI Taxonomy" id="3662"/>
    <lineage>
        <taxon>Eukaryota</taxon>
        <taxon>Viridiplantae</taxon>
        <taxon>Streptophyta</taxon>
        <taxon>Embryophyta</taxon>
        <taxon>Tracheophyta</taxon>
        <taxon>Spermatophyta</taxon>
        <taxon>Magnoliopsida</taxon>
        <taxon>eudicotyledons</taxon>
        <taxon>Gunneridae</taxon>
        <taxon>Pentapetalae</taxon>
        <taxon>rosids</taxon>
        <taxon>fabids</taxon>
        <taxon>Cucurbitales</taxon>
        <taxon>Cucurbitaceae</taxon>
        <taxon>Cucurbiteae</taxon>
        <taxon>Cucurbita</taxon>
    </lineage>
</organism>
<proteinExistence type="inferred from homology"/>
<dbReference type="Pfam" id="PF00067">
    <property type="entry name" value="p450"/>
    <property type="match status" value="1"/>
</dbReference>
<dbReference type="PANTHER" id="PTHR24296">
    <property type="entry name" value="CYTOCHROME P450"/>
    <property type="match status" value="1"/>
</dbReference>
<dbReference type="SUPFAM" id="SSF48264">
    <property type="entry name" value="Cytochrome P450"/>
    <property type="match status" value="1"/>
</dbReference>
<dbReference type="Proteomes" id="UP000504609">
    <property type="component" value="Unplaced"/>
</dbReference>
<feature type="transmembrane region" description="Helical" evidence="9">
    <location>
        <begin position="20"/>
        <end position="42"/>
    </location>
</feature>
<evidence type="ECO:0000256" key="9">
    <source>
        <dbReference type="SAM" id="Phobius"/>
    </source>
</evidence>
<dbReference type="Gene3D" id="1.10.630.10">
    <property type="entry name" value="Cytochrome P450"/>
    <property type="match status" value="1"/>
</dbReference>
<evidence type="ECO:0000256" key="8">
    <source>
        <dbReference type="PIRSR" id="PIRSR602401-1"/>
    </source>
</evidence>
<evidence type="ECO:0000256" key="1">
    <source>
        <dbReference type="ARBA" id="ARBA00001971"/>
    </source>
</evidence>
<evidence type="ECO:0000256" key="6">
    <source>
        <dbReference type="ARBA" id="ARBA00023004"/>
    </source>
</evidence>
<dbReference type="InterPro" id="IPR001128">
    <property type="entry name" value="Cyt_P450"/>
</dbReference>
<feature type="transmembrane region" description="Helical" evidence="9">
    <location>
        <begin position="48"/>
        <end position="69"/>
    </location>
</feature>
<reference evidence="11" key="1">
    <citation type="submission" date="2025-08" db="UniProtKB">
        <authorList>
            <consortium name="RefSeq"/>
        </authorList>
    </citation>
    <scope>IDENTIFICATION</scope>
    <source>
        <tissue evidence="11">Young leaves</tissue>
    </source>
</reference>
<keyword evidence="9" id="KW-0812">Transmembrane</keyword>
<keyword evidence="9" id="KW-1133">Transmembrane helix</keyword>
<evidence type="ECO:0000256" key="7">
    <source>
        <dbReference type="ARBA" id="ARBA00023033"/>
    </source>
</evidence>
<evidence type="ECO:0000256" key="2">
    <source>
        <dbReference type="ARBA" id="ARBA00010617"/>
    </source>
</evidence>
<sequence>MCVRKILLAIKKKKKKKKNITVKTPLKPFFFFFFIGLCFFSMEIPFFVHPFLVLFFFFLLFLFVIFFFLKPNFLCNCEICQAYLASSWSENFCNLCDWYTHLLRQSPTKTIHIHVLRNTITANPDNVEYILKTNFENYPKGKSFSSILGDFLGRGIFNVDGDSWRFQKKMAILELGQQPIRSYCFEIVRHEIDSRLLPLLSSVSAAGDAVVDLQDVFRRFAFDCICKFSFGLDPMCLELSLPMSDFAVAFDIASKLSAQRAMAVSPFIWKIKRMLNLGSERELKQAIKLINILAQEVIRQRRKIGISAGRDLLSQFMRTVSDETYLRDIVVSFLLAGRDTVASALTSFFWVLSTHPAVASAVELEADRVIGAGCDPINSDQIRKLYYLQAAIFESMRLYPPIQFDSKFCKNDDVLPDGTFVLRGTRVTYHPYAMGRVEEIWGSDCLEFKPERWLKDGGFCPANPFKYPIFQGGFRSCVGKEMAVIELKTVALSLIRQFRFRSVTPCVAPPRFSPGLTATFSDGFRVYVDEKEKKSK</sequence>
<dbReference type="GO" id="GO:0005506">
    <property type="term" value="F:iron ion binding"/>
    <property type="evidence" value="ECO:0007669"/>
    <property type="project" value="InterPro"/>
</dbReference>
<dbReference type="GO" id="GO:0020037">
    <property type="term" value="F:heme binding"/>
    <property type="evidence" value="ECO:0007669"/>
    <property type="project" value="InterPro"/>
</dbReference>